<evidence type="ECO:0000256" key="2">
    <source>
        <dbReference type="ARBA" id="ARBA00023125"/>
    </source>
</evidence>
<feature type="DNA-binding region" description="H-T-H motif" evidence="4">
    <location>
        <begin position="36"/>
        <end position="55"/>
    </location>
</feature>
<dbReference type="PATRIC" id="fig|1097667.3.peg.215"/>
<dbReference type="GO" id="GO:0003677">
    <property type="term" value="F:DNA binding"/>
    <property type="evidence" value="ECO:0007669"/>
    <property type="project" value="UniProtKB-UniRule"/>
</dbReference>
<keyword evidence="8" id="KW-1185">Reference proteome</keyword>
<dbReference type="SUPFAM" id="SSF46689">
    <property type="entry name" value="Homeodomain-like"/>
    <property type="match status" value="1"/>
</dbReference>
<dbReference type="PANTHER" id="PTHR47506:SF7">
    <property type="entry name" value="TRANSCRIPTIONAL REGULATORY PROTEIN"/>
    <property type="match status" value="1"/>
</dbReference>
<feature type="domain" description="HTH tetR-type" evidence="6">
    <location>
        <begin position="13"/>
        <end position="73"/>
    </location>
</feature>
<feature type="region of interest" description="Disordered" evidence="5">
    <location>
        <begin position="195"/>
        <end position="214"/>
    </location>
</feature>
<dbReference type="PRINTS" id="PR00455">
    <property type="entry name" value="HTHTETR"/>
</dbReference>
<evidence type="ECO:0000313" key="7">
    <source>
        <dbReference type="EMBL" id="EHN12911.1"/>
    </source>
</evidence>
<evidence type="ECO:0000256" key="4">
    <source>
        <dbReference type="PROSITE-ProRule" id="PRU00335"/>
    </source>
</evidence>
<dbReference type="EMBL" id="AGUD01000006">
    <property type="protein sequence ID" value="EHN12911.1"/>
    <property type="molecule type" value="Genomic_DNA"/>
</dbReference>
<dbReference type="Gene3D" id="1.10.357.10">
    <property type="entry name" value="Tetracycline Repressor, domain 2"/>
    <property type="match status" value="1"/>
</dbReference>
<keyword evidence="3" id="KW-0804">Transcription</keyword>
<keyword evidence="2 4" id="KW-0238">DNA-binding</keyword>
<organism evidence="7 8">
    <name type="scientific">Patulibacter medicamentivorans</name>
    <dbReference type="NCBI Taxonomy" id="1097667"/>
    <lineage>
        <taxon>Bacteria</taxon>
        <taxon>Bacillati</taxon>
        <taxon>Actinomycetota</taxon>
        <taxon>Thermoleophilia</taxon>
        <taxon>Solirubrobacterales</taxon>
        <taxon>Patulibacteraceae</taxon>
        <taxon>Patulibacter</taxon>
    </lineage>
</organism>
<dbReference type="InterPro" id="IPR009057">
    <property type="entry name" value="Homeodomain-like_sf"/>
</dbReference>
<evidence type="ECO:0000259" key="6">
    <source>
        <dbReference type="PROSITE" id="PS50977"/>
    </source>
</evidence>
<proteinExistence type="predicted"/>
<dbReference type="AlphaFoldDB" id="H0E0A8"/>
<dbReference type="Pfam" id="PF00440">
    <property type="entry name" value="TetR_N"/>
    <property type="match status" value="1"/>
</dbReference>
<dbReference type="InterPro" id="IPR001647">
    <property type="entry name" value="HTH_TetR"/>
</dbReference>
<dbReference type="RefSeq" id="WP_007569928.1">
    <property type="nucleotide sequence ID" value="NZ_AGUD01000006.1"/>
</dbReference>
<gene>
    <name evidence="7" type="ORF">PAI11_02160</name>
</gene>
<keyword evidence="1" id="KW-0805">Transcription regulation</keyword>
<dbReference type="Pfam" id="PF21306">
    <property type="entry name" value="TetR_C_40"/>
    <property type="match status" value="1"/>
</dbReference>
<dbReference type="Proteomes" id="UP000005143">
    <property type="component" value="Unassembled WGS sequence"/>
</dbReference>
<protein>
    <submittedName>
        <fullName evidence="7">Transcriptional regulator TetR family</fullName>
    </submittedName>
</protein>
<dbReference type="PROSITE" id="PS50977">
    <property type="entry name" value="HTH_TETR_2"/>
    <property type="match status" value="1"/>
</dbReference>
<reference evidence="7 8" key="1">
    <citation type="journal article" date="2013" name="Biodegradation">
        <title>Quantitative proteomic analysis of ibuprofen-degrading Patulibacter sp. strain I11.</title>
        <authorList>
            <person name="Almeida B."/>
            <person name="Kjeldal H."/>
            <person name="Lolas I."/>
            <person name="Knudsen A.D."/>
            <person name="Carvalho G."/>
            <person name="Nielsen K.L."/>
            <person name="Barreto Crespo M.T."/>
            <person name="Stensballe A."/>
            <person name="Nielsen J.L."/>
        </authorList>
    </citation>
    <scope>NUCLEOTIDE SEQUENCE [LARGE SCALE GENOMIC DNA]</scope>
    <source>
        <strain evidence="7 8">I11</strain>
    </source>
</reference>
<evidence type="ECO:0000256" key="1">
    <source>
        <dbReference type="ARBA" id="ARBA00023015"/>
    </source>
</evidence>
<comment type="caution">
    <text evidence="7">The sequence shown here is derived from an EMBL/GenBank/DDBJ whole genome shotgun (WGS) entry which is preliminary data.</text>
</comment>
<dbReference type="PANTHER" id="PTHR47506">
    <property type="entry name" value="TRANSCRIPTIONAL REGULATORY PROTEIN"/>
    <property type="match status" value="1"/>
</dbReference>
<evidence type="ECO:0000256" key="3">
    <source>
        <dbReference type="ARBA" id="ARBA00023163"/>
    </source>
</evidence>
<dbReference type="InterPro" id="IPR049513">
    <property type="entry name" value="TetR_C_40"/>
</dbReference>
<name>H0E0A8_9ACTN</name>
<evidence type="ECO:0000256" key="5">
    <source>
        <dbReference type="SAM" id="MobiDB-lite"/>
    </source>
</evidence>
<evidence type="ECO:0000313" key="8">
    <source>
        <dbReference type="Proteomes" id="UP000005143"/>
    </source>
</evidence>
<sequence length="214" mass="22959">MADAPDRHARRREATRAKLVAATRTLIARQGADSTRIQEITDEADVGFGSFYNHFESKDAIVEAVLAETIAAQAAAIDALTAAIDDPAEVVAAAHRSFVRRARSDPDWGWLLLRLDMSHGVLRASLGPYAQSDLRVGVASGRLQVPDETIALYAMGGALLAVMRLVLDGAAPPDADVHHAEGVLRLLGLDRDEAHEVARRPLPTRPAPTPATPR</sequence>
<accession>H0E0A8</accession>
<feature type="compositionally biased region" description="Pro residues" evidence="5">
    <location>
        <begin position="203"/>
        <end position="214"/>
    </location>
</feature>